<dbReference type="RefSeq" id="WP_136452606.1">
    <property type="nucleotide sequence ID" value="NZ_SSWH01000001.1"/>
</dbReference>
<dbReference type="PANTHER" id="PTHR34584:SF1">
    <property type="entry name" value="NA(+)_H(+) ANTIPORTER SUBUNIT E1"/>
    <property type="match status" value="1"/>
</dbReference>
<evidence type="ECO:0000256" key="6">
    <source>
        <dbReference type="ARBA" id="ARBA00023136"/>
    </source>
</evidence>
<organism evidence="8 9">
    <name type="scientific">Arthrobacter echini</name>
    <dbReference type="NCBI Taxonomy" id="1529066"/>
    <lineage>
        <taxon>Bacteria</taxon>
        <taxon>Bacillati</taxon>
        <taxon>Actinomycetota</taxon>
        <taxon>Actinomycetes</taxon>
        <taxon>Micrococcales</taxon>
        <taxon>Micrococcaceae</taxon>
        <taxon>Arthrobacter</taxon>
    </lineage>
</organism>
<comment type="subcellular location">
    <subcellularLocation>
        <location evidence="1">Cell membrane</location>
        <topology evidence="1">Multi-pass membrane protein</topology>
    </subcellularLocation>
</comment>
<reference evidence="8 9" key="1">
    <citation type="submission" date="2019-04" db="EMBL/GenBank/DDBJ databases">
        <authorList>
            <person name="Liu Q."/>
            <person name="Xin Y.-H."/>
        </authorList>
    </citation>
    <scope>NUCLEOTIDE SEQUENCE [LARGE SCALE GENOMIC DNA]</scope>
    <source>
        <strain evidence="8 9">AM23</strain>
    </source>
</reference>
<name>A0A4S5EA22_9MICC</name>
<dbReference type="InterPro" id="IPR002758">
    <property type="entry name" value="Cation_antiport_E"/>
</dbReference>
<feature type="transmembrane region" description="Helical" evidence="7">
    <location>
        <begin position="6"/>
        <end position="26"/>
    </location>
</feature>
<dbReference type="EMBL" id="SSWH01000001">
    <property type="protein sequence ID" value="THJ68504.1"/>
    <property type="molecule type" value="Genomic_DNA"/>
</dbReference>
<dbReference type="OrthoDB" id="3556991at2"/>
<evidence type="ECO:0000256" key="7">
    <source>
        <dbReference type="SAM" id="Phobius"/>
    </source>
</evidence>
<evidence type="ECO:0000256" key="2">
    <source>
        <dbReference type="ARBA" id="ARBA00006228"/>
    </source>
</evidence>
<dbReference type="AlphaFoldDB" id="A0A4S5EA22"/>
<protein>
    <submittedName>
        <fullName evidence="8">Na+/H+ antiporter subunit E</fullName>
    </submittedName>
</protein>
<dbReference type="NCBIfam" id="NF006521">
    <property type="entry name" value="PRK08965.1-5"/>
    <property type="match status" value="1"/>
</dbReference>
<comment type="caution">
    <text evidence="8">The sequence shown here is derived from an EMBL/GenBank/DDBJ whole genome shotgun (WGS) entry which is preliminary data.</text>
</comment>
<keyword evidence="4 7" id="KW-0812">Transmembrane</keyword>
<evidence type="ECO:0000256" key="5">
    <source>
        <dbReference type="ARBA" id="ARBA00022989"/>
    </source>
</evidence>
<dbReference type="Proteomes" id="UP000305233">
    <property type="component" value="Unassembled WGS sequence"/>
</dbReference>
<dbReference type="PANTHER" id="PTHR34584">
    <property type="entry name" value="NA(+)/H(+) ANTIPORTER SUBUNIT E1"/>
    <property type="match status" value="1"/>
</dbReference>
<evidence type="ECO:0000313" key="9">
    <source>
        <dbReference type="Proteomes" id="UP000305233"/>
    </source>
</evidence>
<sequence>MSRQKFSLVTDIPLIIWLTLVWSALWQDFGPGTLIPGFIIAIVVVNFFYLPPVGLSGRFNVLSLIAFSGRFLVDLVTASFEVFWLAISKGPDLRNAVVAVRLRTRSDLILTATGHVTSLVPGSFVLEVDRGSSTLYLHCLNIVTPKDADAVRASVLRSEAGLIRIMGTRKELDELRAEESTP</sequence>
<feature type="transmembrane region" description="Helical" evidence="7">
    <location>
        <begin position="33"/>
        <end position="50"/>
    </location>
</feature>
<keyword evidence="3" id="KW-1003">Cell membrane</keyword>
<dbReference type="Pfam" id="PF01899">
    <property type="entry name" value="MNHE"/>
    <property type="match status" value="1"/>
</dbReference>
<gene>
    <name evidence="8" type="ORF">E8P82_00900</name>
</gene>
<evidence type="ECO:0000256" key="3">
    <source>
        <dbReference type="ARBA" id="ARBA00022475"/>
    </source>
</evidence>
<keyword evidence="9" id="KW-1185">Reference proteome</keyword>
<comment type="similarity">
    <text evidence="2">Belongs to the CPA3 antiporters (TC 2.A.63) subunit E family.</text>
</comment>
<dbReference type="GO" id="GO:0008324">
    <property type="term" value="F:monoatomic cation transmembrane transporter activity"/>
    <property type="evidence" value="ECO:0007669"/>
    <property type="project" value="InterPro"/>
</dbReference>
<dbReference type="GO" id="GO:0005886">
    <property type="term" value="C:plasma membrane"/>
    <property type="evidence" value="ECO:0007669"/>
    <property type="project" value="UniProtKB-SubCell"/>
</dbReference>
<accession>A0A4S5EA22</accession>
<evidence type="ECO:0000256" key="1">
    <source>
        <dbReference type="ARBA" id="ARBA00004651"/>
    </source>
</evidence>
<proteinExistence type="inferred from homology"/>
<keyword evidence="6 7" id="KW-0472">Membrane</keyword>
<keyword evidence="5 7" id="KW-1133">Transmembrane helix</keyword>
<evidence type="ECO:0000313" key="8">
    <source>
        <dbReference type="EMBL" id="THJ68504.1"/>
    </source>
</evidence>
<evidence type="ECO:0000256" key="4">
    <source>
        <dbReference type="ARBA" id="ARBA00022692"/>
    </source>
</evidence>